<dbReference type="KEGG" id="sgy:Sgly_3096"/>
<dbReference type="eggNOG" id="COG5632">
    <property type="taxonomic scope" value="Bacteria"/>
</dbReference>
<dbReference type="AlphaFoldDB" id="F0T0Z3"/>
<name>F0T0Z3_SYNGF</name>
<dbReference type="EMBL" id="CP002547">
    <property type="protein sequence ID" value="ADY57364.1"/>
    <property type="molecule type" value="Genomic_DNA"/>
</dbReference>
<dbReference type="SMART" id="SM00644">
    <property type="entry name" value="Ami_2"/>
    <property type="match status" value="1"/>
</dbReference>
<keyword evidence="4" id="KW-0961">Cell wall biogenesis/degradation</keyword>
<dbReference type="SUPFAM" id="SSF55846">
    <property type="entry name" value="N-acetylmuramoyl-L-alanine amidase-like"/>
    <property type="match status" value="1"/>
</dbReference>
<evidence type="ECO:0000256" key="3">
    <source>
        <dbReference type="ARBA" id="ARBA00022801"/>
    </source>
</evidence>
<dbReference type="InterPro" id="IPR051206">
    <property type="entry name" value="NAMLAA_amidase_2"/>
</dbReference>
<proteinExistence type="predicted"/>
<organism evidence="6 7">
    <name type="scientific">Syntrophobotulus glycolicus (strain DSM 8271 / FlGlyR)</name>
    <dbReference type="NCBI Taxonomy" id="645991"/>
    <lineage>
        <taxon>Bacteria</taxon>
        <taxon>Bacillati</taxon>
        <taxon>Bacillota</taxon>
        <taxon>Clostridia</taxon>
        <taxon>Eubacteriales</taxon>
        <taxon>Desulfitobacteriaceae</taxon>
        <taxon>Syntrophobotulus</taxon>
    </lineage>
</organism>
<dbReference type="OrthoDB" id="9794294at2"/>
<protein>
    <recommendedName>
        <fullName evidence="2">N-acetylmuramoyl-L-alanine amidase</fullName>
        <ecNumber evidence="2">3.5.1.28</ecNumber>
    </recommendedName>
</protein>
<gene>
    <name evidence="6" type="ordered locus">Sgly_3096</name>
</gene>
<feature type="domain" description="N-acetylmuramoyl-L-alanine amidase" evidence="5">
    <location>
        <begin position="11"/>
        <end position="143"/>
    </location>
</feature>
<dbReference type="Gene3D" id="3.40.80.10">
    <property type="entry name" value="Peptidoglycan recognition protein-like"/>
    <property type="match status" value="1"/>
</dbReference>
<reference evidence="7" key="2">
    <citation type="submission" date="2011-02" db="EMBL/GenBank/DDBJ databases">
        <title>The complete genome of Syntrophobotulus glycolicus DSM 8271.</title>
        <authorList>
            <person name="Lucas S."/>
            <person name="Copeland A."/>
            <person name="Lapidus A."/>
            <person name="Bruce D."/>
            <person name="Goodwin L."/>
            <person name="Pitluck S."/>
            <person name="Kyrpides N."/>
            <person name="Mavromatis K."/>
            <person name="Pagani I."/>
            <person name="Ivanova N."/>
            <person name="Mikhailova N."/>
            <person name="Chertkov O."/>
            <person name="Held B."/>
            <person name="Detter J.C."/>
            <person name="Tapia R."/>
            <person name="Han C."/>
            <person name="Land M."/>
            <person name="Hauser L."/>
            <person name="Markowitz V."/>
            <person name="Cheng J.-F."/>
            <person name="Hugenholtz P."/>
            <person name="Woyke T."/>
            <person name="Wu D."/>
            <person name="Spring S."/>
            <person name="Schroeder M."/>
            <person name="Brambilla E."/>
            <person name="Klenk H.-P."/>
            <person name="Eisen J.A."/>
        </authorList>
    </citation>
    <scope>NUCLEOTIDE SEQUENCE [LARGE SCALE GENOMIC DNA]</scope>
    <source>
        <strain evidence="7">DSM 8271 / FlGlyR</strain>
    </source>
</reference>
<keyword evidence="3" id="KW-0378">Hydrolase</keyword>
<dbReference type="EC" id="3.5.1.28" evidence="2"/>
<dbReference type="Proteomes" id="UP000007488">
    <property type="component" value="Chromosome"/>
</dbReference>
<keyword evidence="7" id="KW-1185">Reference proteome</keyword>
<evidence type="ECO:0000259" key="5">
    <source>
        <dbReference type="SMART" id="SM00644"/>
    </source>
</evidence>
<dbReference type="GO" id="GO:0071555">
    <property type="term" value="P:cell wall organization"/>
    <property type="evidence" value="ECO:0007669"/>
    <property type="project" value="UniProtKB-KW"/>
</dbReference>
<dbReference type="Pfam" id="PF01510">
    <property type="entry name" value="Amidase_2"/>
    <property type="match status" value="1"/>
</dbReference>
<reference evidence="6 7" key="1">
    <citation type="journal article" date="2011" name="Stand. Genomic Sci.">
        <title>Complete genome sequence of Syntrophobotulus glycolicus type strain (FlGlyR).</title>
        <authorList>
            <person name="Han C."/>
            <person name="Mwirichia R."/>
            <person name="Chertkov O."/>
            <person name="Held B."/>
            <person name="Lapidus A."/>
            <person name="Nolan M."/>
            <person name="Lucas S."/>
            <person name="Hammon N."/>
            <person name="Deshpande S."/>
            <person name="Cheng J.F."/>
            <person name="Tapia R."/>
            <person name="Goodwin L."/>
            <person name="Pitluck S."/>
            <person name="Huntemann M."/>
            <person name="Liolios K."/>
            <person name="Ivanova N."/>
            <person name="Pagani I."/>
            <person name="Mavromatis K."/>
            <person name="Ovchinikova G."/>
            <person name="Pati A."/>
            <person name="Chen A."/>
            <person name="Palaniappan K."/>
            <person name="Land M."/>
            <person name="Hauser L."/>
            <person name="Brambilla E.M."/>
            <person name="Rohde M."/>
            <person name="Spring S."/>
            <person name="Sikorski J."/>
            <person name="Goker M."/>
            <person name="Woyke T."/>
            <person name="Bristow J."/>
            <person name="Eisen J.A."/>
            <person name="Markowitz V."/>
            <person name="Hugenholtz P."/>
            <person name="Kyrpides N.C."/>
            <person name="Klenk H.P."/>
            <person name="Detter J.C."/>
        </authorList>
    </citation>
    <scope>NUCLEOTIDE SEQUENCE [LARGE SCALE GENOMIC DNA]</scope>
    <source>
        <strain evidence="7">DSM 8271 / FlGlyR</strain>
    </source>
</reference>
<comment type="catalytic activity">
    <reaction evidence="1">
        <text>Hydrolyzes the link between N-acetylmuramoyl residues and L-amino acid residues in certain cell-wall glycopeptides.</text>
        <dbReference type="EC" id="3.5.1.28"/>
    </reaction>
</comment>
<dbReference type="PANTHER" id="PTHR30417">
    <property type="entry name" value="N-ACETYLMURAMOYL-L-ALANINE AMIDASE AMID"/>
    <property type="match status" value="1"/>
</dbReference>
<sequence>MDYTVKKMDISYNRSYKALSPQGFVIHSTDTPGATAQNEHDYFNSGNRQASAHYFVDWQEIIQTVPENEQAWHAGPAANSRYLSVEMCEPSDNSIEKFLQVWKRTVWLVADACVRYGWSAQNNIYSHRGISLMYKETNHTDPMQYLERFGETWDSLLEAIDRKITELIKQKGVAKMKNLIITNRGADERAAGYLADYLKAPVVLLDQLTDDTVQGAENIYVVGGSDKPVSSAILISGSNRYETCRKVLDICGNK</sequence>
<dbReference type="GO" id="GO:0008745">
    <property type="term" value="F:N-acetylmuramoyl-L-alanine amidase activity"/>
    <property type="evidence" value="ECO:0007669"/>
    <property type="project" value="UniProtKB-EC"/>
</dbReference>
<evidence type="ECO:0000256" key="2">
    <source>
        <dbReference type="ARBA" id="ARBA00011901"/>
    </source>
</evidence>
<dbReference type="RefSeq" id="WP_013626136.1">
    <property type="nucleotide sequence ID" value="NC_015172.1"/>
</dbReference>
<dbReference type="GO" id="GO:0009253">
    <property type="term" value="P:peptidoglycan catabolic process"/>
    <property type="evidence" value="ECO:0007669"/>
    <property type="project" value="InterPro"/>
</dbReference>
<accession>F0T0Z3</accession>
<dbReference type="CDD" id="cd06583">
    <property type="entry name" value="PGRP"/>
    <property type="match status" value="1"/>
</dbReference>
<evidence type="ECO:0000256" key="1">
    <source>
        <dbReference type="ARBA" id="ARBA00001561"/>
    </source>
</evidence>
<dbReference type="PANTHER" id="PTHR30417:SF1">
    <property type="entry name" value="N-ACETYLMURAMOYL-L-ALANINE AMIDASE AMID"/>
    <property type="match status" value="1"/>
</dbReference>
<dbReference type="Gene3D" id="3.40.50.12090">
    <property type="match status" value="1"/>
</dbReference>
<dbReference type="GO" id="GO:0009254">
    <property type="term" value="P:peptidoglycan turnover"/>
    <property type="evidence" value="ECO:0007669"/>
    <property type="project" value="TreeGrafter"/>
</dbReference>
<dbReference type="InterPro" id="IPR036505">
    <property type="entry name" value="Amidase/PGRP_sf"/>
</dbReference>
<dbReference type="InterPro" id="IPR002502">
    <property type="entry name" value="Amidase_domain"/>
</dbReference>
<dbReference type="HOGENOM" id="CLU_1097211_0_0_9"/>
<evidence type="ECO:0000256" key="4">
    <source>
        <dbReference type="ARBA" id="ARBA00023316"/>
    </source>
</evidence>
<dbReference type="STRING" id="645991.Sgly_3096"/>
<evidence type="ECO:0000313" key="7">
    <source>
        <dbReference type="Proteomes" id="UP000007488"/>
    </source>
</evidence>
<evidence type="ECO:0000313" key="6">
    <source>
        <dbReference type="EMBL" id="ADY57364.1"/>
    </source>
</evidence>